<evidence type="ECO:0000313" key="2">
    <source>
        <dbReference type="EMBL" id="ADG82649.1"/>
    </source>
</evidence>
<evidence type="ECO:0000256" key="1">
    <source>
        <dbReference type="SAM" id="Phobius"/>
    </source>
</evidence>
<dbReference type="InterPro" id="IPR027463">
    <property type="entry name" value="AcrB_DN_DC_subdom"/>
</dbReference>
<dbReference type="SUPFAM" id="SSF82866">
    <property type="entry name" value="Multidrug efflux transporter AcrB transmembrane domain"/>
    <property type="match status" value="2"/>
</dbReference>
<reference evidence="2 3" key="1">
    <citation type="submission" date="2010-05" db="EMBL/GenBank/DDBJ databases">
        <title>Complete sequence of Thermincola sp. JR.</title>
        <authorList>
            <consortium name="US DOE Joint Genome Institute"/>
            <person name="Lucas S."/>
            <person name="Copeland A."/>
            <person name="Lapidus A."/>
            <person name="Cheng J.-F."/>
            <person name="Bruce D."/>
            <person name="Goodwin L."/>
            <person name="Pitluck S."/>
            <person name="Chertkov O."/>
            <person name="Detter J.C."/>
            <person name="Han C."/>
            <person name="Tapia R."/>
            <person name="Land M."/>
            <person name="Hauser L."/>
            <person name="Kyrpides N."/>
            <person name="Mikhailova N."/>
            <person name="Hazen T.C."/>
            <person name="Woyke T."/>
        </authorList>
    </citation>
    <scope>NUCLEOTIDE SEQUENCE [LARGE SCALE GENOMIC DNA]</scope>
    <source>
        <strain evidence="2 3">JR</strain>
    </source>
</reference>
<keyword evidence="1" id="KW-1133">Transmembrane helix</keyword>
<feature type="transmembrane region" description="Helical" evidence="1">
    <location>
        <begin position="995"/>
        <end position="1021"/>
    </location>
</feature>
<dbReference type="Gene3D" id="3.30.2090.10">
    <property type="entry name" value="Multidrug efflux transporter AcrB TolC docking domain, DN and DC subdomains"/>
    <property type="match status" value="2"/>
</dbReference>
<dbReference type="OrthoDB" id="9757876at2"/>
<keyword evidence="1" id="KW-0812">Transmembrane</keyword>
<dbReference type="RefSeq" id="WP_013120661.1">
    <property type="nucleotide sequence ID" value="NC_014152.1"/>
</dbReference>
<dbReference type="EMBL" id="CP002028">
    <property type="protein sequence ID" value="ADG82649.1"/>
    <property type="molecule type" value="Genomic_DNA"/>
</dbReference>
<dbReference type="Gene3D" id="1.20.1640.10">
    <property type="entry name" value="Multidrug efflux transporter AcrB transmembrane domain"/>
    <property type="match status" value="2"/>
</dbReference>
<feature type="transmembrane region" description="Helical" evidence="1">
    <location>
        <begin position="12"/>
        <end position="29"/>
    </location>
</feature>
<feature type="transmembrane region" description="Helical" evidence="1">
    <location>
        <begin position="918"/>
        <end position="943"/>
    </location>
</feature>
<proteinExistence type="predicted"/>
<dbReference type="Gene3D" id="3.30.70.1440">
    <property type="entry name" value="Multidrug efflux transporter AcrB pore domain"/>
    <property type="match status" value="1"/>
</dbReference>
<evidence type="ECO:0000313" key="3">
    <source>
        <dbReference type="Proteomes" id="UP000002377"/>
    </source>
</evidence>
<dbReference type="PRINTS" id="PR00702">
    <property type="entry name" value="ACRIFLAVINRP"/>
</dbReference>
<keyword evidence="3" id="KW-1185">Reference proteome</keyword>
<dbReference type="SUPFAM" id="SSF82693">
    <property type="entry name" value="Multidrug efflux transporter AcrB pore domain, PN1, PN2, PC1 and PC2 subdomains"/>
    <property type="match status" value="3"/>
</dbReference>
<feature type="transmembrane region" description="Helical" evidence="1">
    <location>
        <begin position="964"/>
        <end position="983"/>
    </location>
</feature>
<feature type="transmembrane region" description="Helical" evidence="1">
    <location>
        <begin position="384"/>
        <end position="409"/>
    </location>
</feature>
<dbReference type="AlphaFoldDB" id="D5X7S9"/>
<dbReference type="Gene3D" id="3.30.70.1430">
    <property type="entry name" value="Multidrug efflux transporter AcrB pore domain"/>
    <property type="match status" value="2"/>
</dbReference>
<feature type="transmembrane region" description="Helical" evidence="1">
    <location>
        <begin position="466"/>
        <end position="488"/>
    </location>
</feature>
<feature type="transmembrane region" description="Helical" evidence="1">
    <location>
        <begin position="530"/>
        <end position="547"/>
    </location>
</feature>
<dbReference type="SUPFAM" id="SSF82714">
    <property type="entry name" value="Multidrug efflux transporter AcrB TolC docking domain, DN and DC subdomains"/>
    <property type="match status" value="2"/>
</dbReference>
<dbReference type="HOGENOM" id="CLU_002755_1_2_9"/>
<protein>
    <submittedName>
        <fullName evidence="2">Acriflavin resistance protein</fullName>
    </submittedName>
</protein>
<feature type="transmembrane region" description="Helical" evidence="1">
    <location>
        <begin position="866"/>
        <end position="885"/>
    </location>
</feature>
<dbReference type="PANTHER" id="PTHR32063:SF0">
    <property type="entry name" value="SWARMING MOTILITY PROTEIN SWRC"/>
    <property type="match status" value="1"/>
</dbReference>
<dbReference type="Gene3D" id="3.30.70.1320">
    <property type="entry name" value="Multidrug efflux transporter AcrB pore domain like"/>
    <property type="match status" value="1"/>
</dbReference>
<accession>D5X7S9</accession>
<feature type="transmembrane region" description="Helical" evidence="1">
    <location>
        <begin position="339"/>
        <end position="364"/>
    </location>
</feature>
<dbReference type="KEGG" id="tjr:TherJR_1800"/>
<dbReference type="Proteomes" id="UP000002377">
    <property type="component" value="Chromosome"/>
</dbReference>
<dbReference type="PANTHER" id="PTHR32063">
    <property type="match status" value="1"/>
</dbReference>
<dbReference type="eggNOG" id="COG0841">
    <property type="taxonomic scope" value="Bacteria"/>
</dbReference>
<feature type="transmembrane region" description="Helical" evidence="1">
    <location>
        <begin position="892"/>
        <end position="912"/>
    </location>
</feature>
<dbReference type="Pfam" id="PF00873">
    <property type="entry name" value="ACR_tran"/>
    <property type="match status" value="1"/>
</dbReference>
<sequence>MNLAEFSIRHKYSIFAFIIAVLLFGIYASKTLKMELFPDTSPPLVNVITAYPGVSAKDVAKDVSKPMEEEFATVEGVKKIKSTSQDGLSIIKVEFHYGRDVDVAAVDIQNAINRIKRQLPEGIQEPQVMKFSSSSKPVITYAIQSQKVSLATVRDLAENEIKTALQAVNGVAAVDVFGGYKGQVNVLVDKRKLDALNIPLDRVTGAISGQNASAPGGRITGQDQEFLIRLVQEYANPEELLNTVIDNKNGNLIYLKDVASVDASGEERRSEYRFNGKAAIALQVIKREDANTVEVIDLVKEKVRELEKSYPYLEIKVADDDSVFTKQVVENMTGSVRDAIILTTLIIMISIVSLSESVIVSLSMPISFLATLALMKISGMELNLITLSGLILAVGIVVDDSIIVLENIMRHHHEFKKDLKTAAIEGTKEIFLADMAGTSTHAIVLVPLLFIEGFVGKVFGPLSLTLIYALGVSLIVSLTVIPLFTVLIGGRSWPRLQKVITKLASPYTSFMDGLRDFYTGILSGALKQRWLSIALTFVLFVLGMQLLRTIGMEVLPKIDAGTFFVSLQTSPGTSLTKTSEIVQQVEKIISSEKEVQYYSTQIGYEPGSHFLGDTGALGVTQANITVNLSTRKERKETIWQIEDRIRKKISAIPGVETFVVKESGGTAISTTAAPIDIRITGQDPEIIYRLADQVQSRVSRVPGAVNLYKSWSLNSPEIHVRVNEKRAAELGLAPTEVIKQVFAGLEGSPASEIKSDNRKDTRILVRYRPEDRTSLDNLTSVTLSTPIGARVPLRDVAEIGISRGANVVTRENLQPTIDILGYTYGRTFSHVTDDISNELARIPVPDGYSITITGEQTDLQESMRDLLYSLALAILAVYLLLVSQFRSFIHPVTIMVAVPLVIIGVSLALLFTNKVVSMSVMLGLILLVGTVVNNSIMLIDFIIRARKDGKPRFEAIVESVRVRFRPIMMTAMSQLAGMLPLATGMALGSERFAPLATAVIGGILTATLLTMVIVPVVYTIFDDAASLFGKGRVDSSLEGIFPS</sequence>
<name>D5X7S9_THEPJ</name>
<dbReference type="GO" id="GO:0042910">
    <property type="term" value="F:xenobiotic transmembrane transporter activity"/>
    <property type="evidence" value="ECO:0007669"/>
    <property type="project" value="TreeGrafter"/>
</dbReference>
<organism evidence="2 3">
    <name type="scientific">Thermincola potens (strain JR)</name>
    <dbReference type="NCBI Taxonomy" id="635013"/>
    <lineage>
        <taxon>Bacteria</taxon>
        <taxon>Bacillati</taxon>
        <taxon>Bacillota</taxon>
        <taxon>Clostridia</taxon>
        <taxon>Eubacteriales</taxon>
        <taxon>Thermincolaceae</taxon>
        <taxon>Thermincola</taxon>
    </lineage>
</organism>
<dbReference type="STRING" id="635013.TherJR_1800"/>
<dbReference type="GO" id="GO:0005886">
    <property type="term" value="C:plasma membrane"/>
    <property type="evidence" value="ECO:0007669"/>
    <property type="project" value="TreeGrafter"/>
</dbReference>
<keyword evidence="1" id="KW-0472">Membrane</keyword>
<dbReference type="InterPro" id="IPR001036">
    <property type="entry name" value="Acrflvin-R"/>
</dbReference>
<gene>
    <name evidence="2" type="ordered locus">TherJR_1800</name>
</gene>